<gene>
    <name evidence="1" type="ORF">TEOVI_000679100</name>
</gene>
<reference evidence="1" key="1">
    <citation type="submission" date="2016-09" db="EMBL/GenBank/DDBJ databases">
        <authorList>
            <person name="Hebert L."/>
            <person name="Moumen B."/>
        </authorList>
    </citation>
    <scope>NUCLEOTIDE SEQUENCE [LARGE SCALE GENOMIC DNA]</scope>
    <source>
        <strain evidence="1">OVI</strain>
    </source>
</reference>
<organism evidence="1 2">
    <name type="scientific">Trypanosoma equiperdum</name>
    <dbReference type="NCBI Taxonomy" id="5694"/>
    <lineage>
        <taxon>Eukaryota</taxon>
        <taxon>Discoba</taxon>
        <taxon>Euglenozoa</taxon>
        <taxon>Kinetoplastea</taxon>
        <taxon>Metakinetoplastina</taxon>
        <taxon>Trypanosomatida</taxon>
        <taxon>Trypanosomatidae</taxon>
        <taxon>Trypanosoma</taxon>
    </lineage>
</organism>
<keyword evidence="2" id="KW-1185">Reference proteome</keyword>
<evidence type="ECO:0000313" key="1">
    <source>
        <dbReference type="EMBL" id="SCU67670.1"/>
    </source>
</evidence>
<dbReference type="VEuPathDB" id="TriTrypDB:TEOVI_000679100"/>
<evidence type="ECO:0000313" key="2">
    <source>
        <dbReference type="Proteomes" id="UP000195570"/>
    </source>
</evidence>
<sequence length="297" mass="33619">MDGKEDGLNNRNSNTDTSKDFQIVELRAIEKELLVLRARSEAWESTVAEVLEWISGALRGDPLHLQLIELLLEELDGNGGIERVLTEEKFCKFCGSPLFKMHDKLPYSSSRSAFSGREASVYVTGSNADFEQKYSHVYTTSFTSSSLPEGKPKWSGRADSPEFKNPFYNQCRCSSSPPQGRPEDSYGQTYAQNRRHGSYWNSAERQSSCVYSSNRGSQSGSCYMNFPGYHNVWGAPTDNSTAYEACSTSETWRNYPNESRFHVFDSGSDEQRPIDYLYIRASGRIIPVDPSDRWPFC</sequence>
<dbReference type="RefSeq" id="XP_067078952.1">
    <property type="nucleotide sequence ID" value="XM_067222851.1"/>
</dbReference>
<proteinExistence type="predicted"/>
<protein>
    <submittedName>
        <fullName evidence="1">Uncharacterized protein</fullName>
    </submittedName>
</protein>
<dbReference type="Proteomes" id="UP000195570">
    <property type="component" value="Unassembled WGS sequence"/>
</dbReference>
<dbReference type="GeneID" id="92380725"/>
<dbReference type="AlphaFoldDB" id="A0A1G4I776"/>
<name>A0A1G4I776_TRYEQ</name>
<dbReference type="EMBL" id="CZPT02000790">
    <property type="protein sequence ID" value="SCU67670.1"/>
    <property type="molecule type" value="Genomic_DNA"/>
</dbReference>
<accession>A0A1G4I776</accession>
<comment type="caution">
    <text evidence="1">The sequence shown here is derived from an EMBL/GenBank/DDBJ whole genome shotgun (WGS) entry which is preliminary data.</text>
</comment>